<keyword evidence="4" id="KW-1185">Reference proteome</keyword>
<gene>
    <name evidence="3" type="ORF">A1Q2_04528</name>
</gene>
<dbReference type="AlphaFoldDB" id="K1VB01"/>
<dbReference type="eggNOG" id="KOG1208">
    <property type="taxonomic scope" value="Eukaryota"/>
</dbReference>
<dbReference type="PRINTS" id="PR00081">
    <property type="entry name" value="GDHRDH"/>
</dbReference>
<dbReference type="Proteomes" id="UP000006757">
    <property type="component" value="Unassembled WGS sequence"/>
</dbReference>
<evidence type="ECO:0000313" key="4">
    <source>
        <dbReference type="Proteomes" id="UP000006757"/>
    </source>
</evidence>
<dbReference type="GO" id="GO:0016491">
    <property type="term" value="F:oxidoreductase activity"/>
    <property type="evidence" value="ECO:0007669"/>
    <property type="project" value="UniProtKB-KW"/>
</dbReference>
<name>K1VB01_TRIAC</name>
<dbReference type="Gene3D" id="3.40.50.720">
    <property type="entry name" value="NAD(P)-binding Rossmann-like Domain"/>
    <property type="match status" value="1"/>
</dbReference>
<dbReference type="InParanoid" id="K1VB01"/>
<dbReference type="STRING" id="1220162.K1VB01"/>
<keyword evidence="2" id="KW-0560">Oxidoreductase</keyword>
<dbReference type="Pfam" id="PF00106">
    <property type="entry name" value="adh_short"/>
    <property type="match status" value="1"/>
</dbReference>
<reference evidence="3 4" key="1">
    <citation type="journal article" date="2012" name="Eukaryot. Cell">
        <title>Genome sequence of the Trichosporon asahii environmental strain CBS 8904.</title>
        <authorList>
            <person name="Yang R.Y."/>
            <person name="Li H.T."/>
            <person name="Zhu H."/>
            <person name="Zhou G.P."/>
            <person name="Wang M."/>
            <person name="Wang L."/>
        </authorList>
    </citation>
    <scope>NUCLEOTIDE SEQUENCE [LARGE SCALE GENOMIC DNA]</scope>
    <source>
        <strain evidence="3 4">CBS 8904</strain>
    </source>
</reference>
<dbReference type="OrthoDB" id="542013at2759"/>
<protein>
    <submittedName>
        <fullName evidence="3">Short-chain dehydrogenase, putative</fullName>
    </submittedName>
</protein>
<dbReference type="InterPro" id="IPR002347">
    <property type="entry name" value="SDR_fam"/>
</dbReference>
<organism evidence="3 4">
    <name type="scientific">Trichosporon asahii var. asahii (strain CBS 8904)</name>
    <name type="common">Yeast</name>
    <dbReference type="NCBI Taxonomy" id="1220162"/>
    <lineage>
        <taxon>Eukaryota</taxon>
        <taxon>Fungi</taxon>
        <taxon>Dikarya</taxon>
        <taxon>Basidiomycota</taxon>
        <taxon>Agaricomycotina</taxon>
        <taxon>Tremellomycetes</taxon>
        <taxon>Trichosporonales</taxon>
        <taxon>Trichosporonaceae</taxon>
        <taxon>Trichosporon</taxon>
    </lineage>
</organism>
<sequence>MSSSHSRYAIITGGSSGIGYEAARDLATANPDMQVAVLARTPPRALPANTAFYPVDLGDLASIQSFLDEWDHPVSALICCAGVSLRKPVLNEDGIDTTFAVNHVGHAALFFGLNERGRFTVDARIVFVSSSLHRRVRWSSAEEAAHERYQRGMTAYSTSKLANVLFANTLARKAAEHGSGWRVNTFDPGFVPTTNLFRGVPLLGRWFINYILPWFSWLLKLRGAVVSTPKRSGRVLALMAYDPQYDVNGKFFHVEEEKDSSEASHDRALQDDLWDWTARYLKVPKEISCLRMSSIYGGEPTATGGKPPWSLEDRF</sequence>
<comment type="similarity">
    <text evidence="1">Belongs to the short-chain dehydrogenases/reductases (SDR) family.</text>
</comment>
<dbReference type="HOGENOM" id="CLU_010194_44_3_1"/>
<dbReference type="PANTHER" id="PTHR24320:SF152">
    <property type="entry name" value="SHORT-CHAIN DEHYDROGENASE_REDUCTASE FAMILY PROTEIN"/>
    <property type="match status" value="1"/>
</dbReference>
<dbReference type="PANTHER" id="PTHR24320">
    <property type="entry name" value="RETINOL DEHYDROGENASE"/>
    <property type="match status" value="1"/>
</dbReference>
<evidence type="ECO:0000256" key="2">
    <source>
        <dbReference type="ARBA" id="ARBA00023002"/>
    </source>
</evidence>
<dbReference type="OMA" id="HDPAQKS"/>
<dbReference type="InterPro" id="IPR036291">
    <property type="entry name" value="NAD(P)-bd_dom_sf"/>
</dbReference>
<evidence type="ECO:0000313" key="3">
    <source>
        <dbReference type="EMBL" id="EKD01205.1"/>
    </source>
</evidence>
<dbReference type="EMBL" id="AMBO01000324">
    <property type="protein sequence ID" value="EKD01205.1"/>
    <property type="molecule type" value="Genomic_DNA"/>
</dbReference>
<evidence type="ECO:0000256" key="1">
    <source>
        <dbReference type="ARBA" id="ARBA00006484"/>
    </source>
</evidence>
<proteinExistence type="inferred from homology"/>
<accession>K1VB01</accession>
<comment type="caution">
    <text evidence="3">The sequence shown here is derived from an EMBL/GenBank/DDBJ whole genome shotgun (WGS) entry which is preliminary data.</text>
</comment>
<dbReference type="SUPFAM" id="SSF51735">
    <property type="entry name" value="NAD(P)-binding Rossmann-fold domains"/>
    <property type="match status" value="1"/>
</dbReference>